<dbReference type="PANTHER" id="PTHR34203:SF13">
    <property type="entry name" value="EXPRESSED PROTEIN"/>
    <property type="match status" value="1"/>
</dbReference>
<dbReference type="RefSeq" id="WP_194844753.1">
    <property type="nucleotide sequence ID" value="NZ_CP075585.1"/>
</dbReference>
<evidence type="ECO:0000313" key="3">
    <source>
        <dbReference type="Proteomes" id="UP000822862"/>
    </source>
</evidence>
<dbReference type="PANTHER" id="PTHR34203">
    <property type="entry name" value="METHYLTRANSFERASE, FKBM FAMILY PROTEIN"/>
    <property type="match status" value="1"/>
</dbReference>
<dbReference type="InterPro" id="IPR052514">
    <property type="entry name" value="SAM-dependent_MTase"/>
</dbReference>
<evidence type="ECO:0000313" key="2">
    <source>
        <dbReference type="EMBL" id="QZA59160.1"/>
    </source>
</evidence>
<proteinExistence type="predicted"/>
<accession>A0ABX8Z0G4</accession>
<reference evidence="2 3" key="1">
    <citation type="submission" date="2021-05" db="EMBL/GenBank/DDBJ databases">
        <title>Ecology and evolution of chlamydial symbionts of arthropods.</title>
        <authorList>
            <person name="Halter T."/>
            <person name="Sixt B.S."/>
            <person name="Toenshoff E.R."/>
            <person name="Koestlbacher S."/>
            <person name="Schulz F."/>
            <person name="Kostanjsek R."/>
            <person name="Collingro A."/>
            <person name="Hendrickx F."/>
            <person name="Horn M."/>
        </authorList>
    </citation>
    <scope>NUCLEOTIDE SEQUENCE [LARGE SCALE GENOMIC DNA]</scope>
    <source>
        <strain evidence="2 3">15C</strain>
    </source>
</reference>
<keyword evidence="3" id="KW-1185">Reference proteome</keyword>
<dbReference type="InterPro" id="IPR006342">
    <property type="entry name" value="FkbM_mtfrase"/>
</dbReference>
<organism evidence="2 3">
    <name type="scientific">Candidatus Rhabdochlamydia porcellionis</name>
    <dbReference type="NCBI Taxonomy" id="225148"/>
    <lineage>
        <taxon>Bacteria</taxon>
        <taxon>Pseudomonadati</taxon>
        <taxon>Chlamydiota</taxon>
        <taxon>Chlamydiia</taxon>
        <taxon>Parachlamydiales</taxon>
        <taxon>Candidatus Rhabdochlamydiaceae</taxon>
        <taxon>Candidatus Rhabdochlamydia</taxon>
    </lineage>
</organism>
<keyword evidence="2" id="KW-0489">Methyltransferase</keyword>
<dbReference type="NCBIfam" id="TIGR01444">
    <property type="entry name" value="fkbM_fam"/>
    <property type="match status" value="1"/>
</dbReference>
<dbReference type="Pfam" id="PF05050">
    <property type="entry name" value="Methyltransf_21"/>
    <property type="match status" value="1"/>
</dbReference>
<sequence length="321" mass="37371">MSKNPIEELVSAYKEKKIVKYDYIGQMQSFNKTLFYLSKRLKNTDIHKIEIQDDLLLFTTRKDHIKLVFNGLDRRGVPFDILNFDCYEKEDEEVLFSLLKKNAVILDIGANIGWYSLLFSKRLPQSKIYAFEPIQDTYKNLVTNINLNKSDNIFSFNIGLSEKKGSLTYYYFPEGSVLASEKNLINCSKAKPITCQVDTLDTFASAQKLNRLDFIKCDVEGAEFSVIKGGLGLIKKFLPILFVELFERWTLQFNYHPNHVIYFLKTLGYKCFLANEDRLEICPVYKETEEERLNFFFLHSLKHRDLINTLSEKLSTANSLC</sequence>
<dbReference type="Proteomes" id="UP000822862">
    <property type="component" value="Chromosome"/>
</dbReference>
<feature type="domain" description="Methyltransferase FkbM" evidence="1">
    <location>
        <begin position="107"/>
        <end position="270"/>
    </location>
</feature>
<dbReference type="SUPFAM" id="SSF53335">
    <property type="entry name" value="S-adenosyl-L-methionine-dependent methyltransferases"/>
    <property type="match status" value="1"/>
</dbReference>
<keyword evidence="2" id="KW-0808">Transferase</keyword>
<dbReference type="GO" id="GO:0032259">
    <property type="term" value="P:methylation"/>
    <property type="evidence" value="ECO:0007669"/>
    <property type="project" value="UniProtKB-KW"/>
</dbReference>
<name>A0ABX8Z0G4_9BACT</name>
<evidence type="ECO:0000259" key="1">
    <source>
        <dbReference type="Pfam" id="PF05050"/>
    </source>
</evidence>
<protein>
    <submittedName>
        <fullName evidence="2">Methyltransferase FkbM domain</fullName>
    </submittedName>
</protein>
<dbReference type="InterPro" id="IPR029063">
    <property type="entry name" value="SAM-dependent_MTases_sf"/>
</dbReference>
<gene>
    <name evidence="2" type="ORF">RHAB15C_0001045</name>
</gene>
<dbReference type="EMBL" id="CP075585">
    <property type="protein sequence ID" value="QZA59160.1"/>
    <property type="molecule type" value="Genomic_DNA"/>
</dbReference>
<dbReference type="GO" id="GO:0008168">
    <property type="term" value="F:methyltransferase activity"/>
    <property type="evidence" value="ECO:0007669"/>
    <property type="project" value="UniProtKB-KW"/>
</dbReference>
<dbReference type="Gene3D" id="3.40.50.150">
    <property type="entry name" value="Vaccinia Virus protein VP39"/>
    <property type="match status" value="1"/>
</dbReference>